<dbReference type="AlphaFoldDB" id="A0A8T3E241"/>
<dbReference type="EMBL" id="JAERUA010000003">
    <property type="protein sequence ID" value="KAI1902074.1"/>
    <property type="molecule type" value="Genomic_DNA"/>
</dbReference>
<organism evidence="5 6">
    <name type="scientific">Albula goreensis</name>
    <dbReference type="NCBI Taxonomy" id="1534307"/>
    <lineage>
        <taxon>Eukaryota</taxon>
        <taxon>Metazoa</taxon>
        <taxon>Chordata</taxon>
        <taxon>Craniata</taxon>
        <taxon>Vertebrata</taxon>
        <taxon>Euteleostomi</taxon>
        <taxon>Actinopterygii</taxon>
        <taxon>Neopterygii</taxon>
        <taxon>Teleostei</taxon>
        <taxon>Albuliformes</taxon>
        <taxon>Albulidae</taxon>
        <taxon>Albula</taxon>
    </lineage>
</organism>
<dbReference type="GO" id="GO:0003723">
    <property type="term" value="F:RNA binding"/>
    <property type="evidence" value="ECO:0007669"/>
    <property type="project" value="TreeGrafter"/>
</dbReference>
<dbReference type="InterPro" id="IPR013579">
    <property type="entry name" value="FAST_2"/>
</dbReference>
<keyword evidence="2" id="KW-0496">Mitochondrion</keyword>
<dbReference type="GO" id="GO:0035770">
    <property type="term" value="C:ribonucleoprotein granule"/>
    <property type="evidence" value="ECO:0007669"/>
    <property type="project" value="TreeGrafter"/>
</dbReference>
<feature type="compositionally biased region" description="Low complexity" evidence="3">
    <location>
        <begin position="765"/>
        <end position="787"/>
    </location>
</feature>
<dbReference type="GO" id="GO:0000963">
    <property type="term" value="P:mitochondrial RNA processing"/>
    <property type="evidence" value="ECO:0007669"/>
    <property type="project" value="TreeGrafter"/>
</dbReference>
<dbReference type="InterPro" id="IPR050870">
    <property type="entry name" value="FAST_kinase"/>
</dbReference>
<dbReference type="Proteomes" id="UP000829720">
    <property type="component" value="Unassembled WGS sequence"/>
</dbReference>
<name>A0A8T3E241_9TELE</name>
<protein>
    <recommendedName>
        <fullName evidence="4">RAP domain-containing protein</fullName>
    </recommendedName>
</protein>
<dbReference type="OrthoDB" id="8881103at2759"/>
<dbReference type="PANTHER" id="PTHR21228:SF4">
    <property type="entry name" value="FAS-ACTIVATED SERINE_THREONINE KINASE"/>
    <property type="match status" value="1"/>
</dbReference>
<comment type="caution">
    <text evidence="5">The sequence shown here is derived from an EMBL/GenBank/DDBJ whole genome shotgun (WGS) entry which is preliminary data.</text>
</comment>
<keyword evidence="6" id="KW-1185">Reference proteome</keyword>
<feature type="region of interest" description="Disordered" evidence="3">
    <location>
        <begin position="200"/>
        <end position="237"/>
    </location>
</feature>
<feature type="compositionally biased region" description="Pro residues" evidence="3">
    <location>
        <begin position="80"/>
        <end position="89"/>
    </location>
</feature>
<feature type="compositionally biased region" description="Gly residues" evidence="3">
    <location>
        <begin position="788"/>
        <end position="797"/>
    </location>
</feature>
<evidence type="ECO:0000256" key="3">
    <source>
        <dbReference type="SAM" id="MobiDB-lite"/>
    </source>
</evidence>
<sequence>MLWQSSRLCPLARGTPSFFLALLHLRSPLAPKALNSMYATRFYSSGGGKPGRRAGMVGAGLPVLENHHHALPPHPHAHAAPPPPPPQNYPPVYQGRLDGHRSHFQSHHHFHPHPHPQPHPVPPHYHPHAGPHQSRKKTWNFIHEKMSYDTFFTMKRLIERSHSVDEVLRWVTQNPGKISYNHYPIALQKIGQLLQLQQAGAGPAGTGAGGSSSSSGGSEGPLASPTGGPGPAESHYRQISEQQDFQTLCDAIVSDCAKFDNFSIVNCLYAVAALGLPSDSQIVQVLEEESRGRLSQFNQKDISMVFSSSMKLHPSSQHPLIESCLSGLEKNIERERHPQTLFLLLSYYRLKWRALQAEGHSPEQLLTNRKILRLVKHTLTSVSSVRDHEMALLDEMLSACAREASNKSLELIFSSHLFYQNRQEKFISSLSEELPKKVDSITPYTMALIAKYIARHRLRETRLLDTIADFLVKKGEYLDSKVIQKLVFPFSRMNYLPSNETQFFSKLETVLELKALSSPLATVNILMSLFQLGHFPGLVLHRVFSASFISNVTNSPYALIVRRYLSLLDAAVELEYQDYTGPRLQENHKVLMFDHALTADEVNRKYSYKGLVAEALRQLVGEHGYKQDEVLAPGYYTDFLLWIDNSGSVLPIKTGGGAALGVGSPSCVPGSMVSGVVPKSPDSQASVAALTSDFQKFSPFVQLEEGADGRAGEDLGPSESAFLPHHIRPQAPTATAAQRGGPNGGGPLDYSPYYPSSDYYASLAKEQSLESQDSSTLSSPSDCLAQGGAQGPGGGAGPDSLFQFSIGKILEDEGGAPGSAQGPDCDLPAFYEGVPYTEGGEGGVGPTSPLQLHPTGCTESDRSSGEHHQIKRVIMSVNDKWHYCHNSDVLVGSRAMRDRHLQLLGYIILQLPYLELEKLNGIEEVKQYLHKKLLEVPL</sequence>
<evidence type="ECO:0000256" key="2">
    <source>
        <dbReference type="ARBA" id="ARBA00023128"/>
    </source>
</evidence>
<feature type="compositionally biased region" description="Basic residues" evidence="3">
    <location>
        <begin position="125"/>
        <end position="135"/>
    </location>
</feature>
<proteinExistence type="predicted"/>
<feature type="compositionally biased region" description="Basic residues" evidence="3">
    <location>
        <begin position="102"/>
        <end position="116"/>
    </location>
</feature>
<feature type="region of interest" description="Disordered" evidence="3">
    <location>
        <begin position="765"/>
        <end position="802"/>
    </location>
</feature>
<dbReference type="GO" id="GO:0044528">
    <property type="term" value="P:regulation of mitochondrial mRNA stability"/>
    <property type="evidence" value="ECO:0007669"/>
    <property type="project" value="InterPro"/>
</dbReference>
<dbReference type="SMART" id="SM00952">
    <property type="entry name" value="RAP"/>
    <property type="match status" value="1"/>
</dbReference>
<feature type="region of interest" description="Disordered" evidence="3">
    <location>
        <begin position="66"/>
        <end position="135"/>
    </location>
</feature>
<evidence type="ECO:0000259" key="4">
    <source>
        <dbReference type="PROSITE" id="PS51286"/>
    </source>
</evidence>
<accession>A0A8T3E241</accession>
<reference evidence="5" key="1">
    <citation type="submission" date="2021-01" db="EMBL/GenBank/DDBJ databases">
        <authorList>
            <person name="Zahm M."/>
            <person name="Roques C."/>
            <person name="Cabau C."/>
            <person name="Klopp C."/>
            <person name="Donnadieu C."/>
            <person name="Jouanno E."/>
            <person name="Lampietro C."/>
            <person name="Louis A."/>
            <person name="Herpin A."/>
            <person name="Echchiki A."/>
            <person name="Berthelot C."/>
            <person name="Parey E."/>
            <person name="Roest-Crollius H."/>
            <person name="Braasch I."/>
            <person name="Postlethwait J."/>
            <person name="Bobe J."/>
            <person name="Montfort J."/>
            <person name="Bouchez O."/>
            <person name="Begum T."/>
            <person name="Mejri S."/>
            <person name="Adams A."/>
            <person name="Chen W.-J."/>
            <person name="Guiguen Y."/>
        </authorList>
    </citation>
    <scope>NUCLEOTIDE SEQUENCE</scope>
    <source>
        <tissue evidence="5">Blood</tissue>
    </source>
</reference>
<feature type="compositionally biased region" description="Low complexity" evidence="3">
    <location>
        <begin position="211"/>
        <end position="225"/>
    </location>
</feature>
<comment type="subcellular location">
    <subcellularLocation>
        <location evidence="1">Mitochondrion</location>
    </subcellularLocation>
</comment>
<evidence type="ECO:0000256" key="1">
    <source>
        <dbReference type="ARBA" id="ARBA00004173"/>
    </source>
</evidence>
<dbReference type="InterPro" id="IPR010622">
    <property type="entry name" value="FAST_Leu-rich"/>
</dbReference>
<evidence type="ECO:0000313" key="6">
    <source>
        <dbReference type="Proteomes" id="UP000829720"/>
    </source>
</evidence>
<dbReference type="PANTHER" id="PTHR21228">
    <property type="entry name" value="FAST LEU-RICH DOMAIN-CONTAINING"/>
    <property type="match status" value="1"/>
</dbReference>
<dbReference type="GO" id="GO:0005759">
    <property type="term" value="C:mitochondrial matrix"/>
    <property type="evidence" value="ECO:0007669"/>
    <property type="project" value="TreeGrafter"/>
</dbReference>
<dbReference type="Pfam" id="PF08368">
    <property type="entry name" value="FAST_2"/>
    <property type="match status" value="1"/>
</dbReference>
<feature type="region of interest" description="Disordered" evidence="3">
    <location>
        <begin position="830"/>
        <end position="866"/>
    </location>
</feature>
<feature type="domain" description="RAP" evidence="4">
    <location>
        <begin position="873"/>
        <end position="931"/>
    </location>
</feature>
<dbReference type="Pfam" id="PF06743">
    <property type="entry name" value="FAST_1"/>
    <property type="match status" value="1"/>
</dbReference>
<gene>
    <name evidence="5" type="ORF">AGOR_G00040970</name>
</gene>
<feature type="region of interest" description="Disordered" evidence="3">
    <location>
        <begin position="732"/>
        <end position="751"/>
    </location>
</feature>
<dbReference type="Pfam" id="PF08373">
    <property type="entry name" value="RAP"/>
    <property type="match status" value="1"/>
</dbReference>
<dbReference type="PROSITE" id="PS51286">
    <property type="entry name" value="RAP"/>
    <property type="match status" value="1"/>
</dbReference>
<evidence type="ECO:0000313" key="5">
    <source>
        <dbReference type="EMBL" id="KAI1902074.1"/>
    </source>
</evidence>
<dbReference type="InterPro" id="IPR013584">
    <property type="entry name" value="RAP"/>
</dbReference>